<evidence type="ECO:0000256" key="2">
    <source>
        <dbReference type="ARBA" id="ARBA00022676"/>
    </source>
</evidence>
<keyword evidence="3" id="KW-0808">Transferase</keyword>
<protein>
    <recommendedName>
        <fullName evidence="4">Glycosyltransferase 2-like domain-containing protein</fullName>
    </recommendedName>
</protein>
<feature type="domain" description="Glycosyltransferase 2-like" evidence="4">
    <location>
        <begin position="18"/>
        <end position="187"/>
    </location>
</feature>
<dbReference type="PANTHER" id="PTHR43179">
    <property type="entry name" value="RHAMNOSYLTRANSFERASE WBBL"/>
    <property type="match status" value="1"/>
</dbReference>
<dbReference type="InterPro" id="IPR029044">
    <property type="entry name" value="Nucleotide-diphossugar_trans"/>
</dbReference>
<dbReference type="Pfam" id="PF00535">
    <property type="entry name" value="Glycos_transf_2"/>
    <property type="match status" value="1"/>
</dbReference>
<dbReference type="GO" id="GO:0016757">
    <property type="term" value="F:glycosyltransferase activity"/>
    <property type="evidence" value="ECO:0007669"/>
    <property type="project" value="UniProtKB-KW"/>
</dbReference>
<comment type="caution">
    <text evidence="5">The sequence shown here is derived from an EMBL/GenBank/DDBJ whole genome shotgun (WGS) entry which is preliminary data.</text>
</comment>
<dbReference type="InterPro" id="IPR001173">
    <property type="entry name" value="Glyco_trans_2-like"/>
</dbReference>
<comment type="similarity">
    <text evidence="1">Belongs to the glycosyltransferase 2 family.</text>
</comment>
<accession>A0A2H0YVQ1</accession>
<gene>
    <name evidence="5" type="ORF">COT24_02815</name>
</gene>
<evidence type="ECO:0000259" key="4">
    <source>
        <dbReference type="Pfam" id="PF00535"/>
    </source>
</evidence>
<dbReference type="PANTHER" id="PTHR43179:SF12">
    <property type="entry name" value="GALACTOFURANOSYLTRANSFERASE GLFT2"/>
    <property type="match status" value="1"/>
</dbReference>
<proteinExistence type="inferred from homology"/>
<dbReference type="Proteomes" id="UP000231542">
    <property type="component" value="Unassembled WGS sequence"/>
</dbReference>
<reference evidence="5 6" key="1">
    <citation type="submission" date="2017-09" db="EMBL/GenBank/DDBJ databases">
        <title>Depth-based differentiation of microbial function through sediment-hosted aquifers and enrichment of novel symbionts in the deep terrestrial subsurface.</title>
        <authorList>
            <person name="Probst A.J."/>
            <person name="Ladd B."/>
            <person name="Jarett J.K."/>
            <person name="Geller-Mcgrath D.E."/>
            <person name="Sieber C.M."/>
            <person name="Emerson J.B."/>
            <person name="Anantharaman K."/>
            <person name="Thomas B.C."/>
            <person name="Malmstrom R."/>
            <person name="Stieglmeier M."/>
            <person name="Klingl A."/>
            <person name="Woyke T."/>
            <person name="Ryan C.M."/>
            <person name="Banfield J.F."/>
        </authorList>
    </citation>
    <scope>NUCLEOTIDE SEQUENCE [LARGE SCALE GENOMIC DNA]</scope>
    <source>
        <strain evidence="5">CG08_land_8_20_14_0_20_40_16</strain>
    </source>
</reference>
<evidence type="ECO:0000313" key="6">
    <source>
        <dbReference type="Proteomes" id="UP000231542"/>
    </source>
</evidence>
<name>A0A2H0YVQ1_9BACT</name>
<dbReference type="Gene3D" id="3.90.550.10">
    <property type="entry name" value="Spore Coat Polysaccharide Biosynthesis Protein SpsA, Chain A"/>
    <property type="match status" value="1"/>
</dbReference>
<dbReference type="SUPFAM" id="SSF53448">
    <property type="entry name" value="Nucleotide-diphospho-sugar transferases"/>
    <property type="match status" value="1"/>
</dbReference>
<evidence type="ECO:0000313" key="5">
    <source>
        <dbReference type="EMBL" id="PIS42578.1"/>
    </source>
</evidence>
<evidence type="ECO:0000256" key="1">
    <source>
        <dbReference type="ARBA" id="ARBA00006739"/>
    </source>
</evidence>
<sequence length="298" mass="35170">MLLKYFSANKMSSKYKITVCILHFRKIKQLKKTIGDLLANTVTPIKIKLLNQGYLDNEIKSYLKQLESQDNIEIIYGKTNIGCSPGRNLLTRNIDTPFIMILDDDIYVSKNWDIPVMEYFNNHSKTGAIGFSLYKTNDKFWFTGGQYLNIKGKTIVAKRPFLDPQTTNQEFITVDDVCAGAMIYRSELQNIISWDKNYFIAFEDLEKAVYLKRSGYQCAISIQSKFIHDKVSEHKEFGEYNKDRRNYHAMRRAYLHFLTKNGLRMELKHHVFYKYFCLLPEPILRNFSYFWLKLKSRD</sequence>
<organism evidence="5 6">
    <name type="scientific">Candidatus Kerfeldbacteria bacterium CG08_land_8_20_14_0_20_40_16</name>
    <dbReference type="NCBI Taxonomy" id="2014244"/>
    <lineage>
        <taxon>Bacteria</taxon>
        <taxon>Candidatus Kerfeldiibacteriota</taxon>
    </lineage>
</organism>
<dbReference type="AlphaFoldDB" id="A0A2H0YVQ1"/>
<dbReference type="EMBL" id="PEXU01000034">
    <property type="protein sequence ID" value="PIS42578.1"/>
    <property type="molecule type" value="Genomic_DNA"/>
</dbReference>
<keyword evidence="2" id="KW-0328">Glycosyltransferase</keyword>
<evidence type="ECO:0000256" key="3">
    <source>
        <dbReference type="ARBA" id="ARBA00022679"/>
    </source>
</evidence>